<name>A0A816JUM5_BRANA</name>
<reference evidence="1" key="1">
    <citation type="submission" date="2021-01" db="EMBL/GenBank/DDBJ databases">
        <authorList>
            <consortium name="Genoscope - CEA"/>
            <person name="William W."/>
        </authorList>
    </citation>
    <scope>NUCLEOTIDE SEQUENCE</scope>
</reference>
<dbReference type="EMBL" id="HG994366">
    <property type="protein sequence ID" value="CAF1906310.1"/>
    <property type="molecule type" value="Genomic_DNA"/>
</dbReference>
<organism evidence="1">
    <name type="scientific">Brassica napus</name>
    <name type="common">Rape</name>
    <dbReference type="NCBI Taxonomy" id="3708"/>
    <lineage>
        <taxon>Eukaryota</taxon>
        <taxon>Viridiplantae</taxon>
        <taxon>Streptophyta</taxon>
        <taxon>Embryophyta</taxon>
        <taxon>Tracheophyta</taxon>
        <taxon>Spermatophyta</taxon>
        <taxon>Magnoliopsida</taxon>
        <taxon>eudicotyledons</taxon>
        <taxon>Gunneridae</taxon>
        <taxon>Pentapetalae</taxon>
        <taxon>rosids</taxon>
        <taxon>malvids</taxon>
        <taxon>Brassicales</taxon>
        <taxon>Brassicaceae</taxon>
        <taxon>Brassiceae</taxon>
        <taxon>Brassica</taxon>
    </lineage>
</organism>
<dbReference type="AlphaFoldDB" id="A0A816JUM5"/>
<sequence length="73" mass="8337">MSIMSSKSTFHHLNRFFILKPSITLSQTICIQCDFWICKAVETNHSFFSVQVCLLRFCEAMNVGQGGVLLQSY</sequence>
<proteinExistence type="predicted"/>
<gene>
    <name evidence="1" type="ORF">DARMORV10_C02P26500.1</name>
</gene>
<accession>A0A816JUM5</accession>
<evidence type="ECO:0000313" key="1">
    <source>
        <dbReference type="EMBL" id="CAF1906310.1"/>
    </source>
</evidence>
<dbReference type="Proteomes" id="UP001295469">
    <property type="component" value="Chromosome C02"/>
</dbReference>
<protein>
    <submittedName>
        <fullName evidence="1">(rape) hypothetical protein</fullName>
    </submittedName>
</protein>